<sequence>MTNKVMRGWKKQEFNTPDNVWNLKLEGVYREKRKDQMKESKLSGTSVKLVYIYLLRCLDVFGEVFPSYRKIGEATEMSSKQVERCVNFLCEIKLIEKRKRYKKDSKERDSNLYVIYHPDQIPTIPRIDAASEGYGRDVHGGTDAASEGYGRDVHGGTDAASEGMDGESKNSFSSSSSIFSSSSVIESDKNYVKVNEAWQESFKELLDPAIYLTLTKYAEIDFIVDILKKIKKHHDISAIHDNFAFVYSCIDKGGYIVPTKPKPKKKSINKKFQGRGEIVPKSLQSLEIKEDTDEQSQPKENVSHEEKQRRIKEKLNRMNEEFNKNKEKRSNSL</sequence>
<evidence type="ECO:0000313" key="3">
    <source>
        <dbReference type="Proteomes" id="UP000294937"/>
    </source>
</evidence>
<evidence type="ECO:0000256" key="1">
    <source>
        <dbReference type="SAM" id="MobiDB-lite"/>
    </source>
</evidence>
<feature type="compositionally biased region" description="Basic and acidic residues" evidence="1">
    <location>
        <begin position="301"/>
        <end position="333"/>
    </location>
</feature>
<dbReference type="Proteomes" id="UP000294937">
    <property type="component" value="Unassembled WGS sequence"/>
</dbReference>
<dbReference type="Gene3D" id="1.10.10.10">
    <property type="entry name" value="Winged helix-like DNA-binding domain superfamily/Winged helix DNA-binding domain"/>
    <property type="match status" value="1"/>
</dbReference>
<feature type="region of interest" description="Disordered" evidence="1">
    <location>
        <begin position="282"/>
        <end position="333"/>
    </location>
</feature>
<evidence type="ECO:0008006" key="4">
    <source>
        <dbReference type="Google" id="ProtNLM"/>
    </source>
</evidence>
<accession>A0A4R3L5A0</accession>
<reference evidence="2 3" key="1">
    <citation type="submission" date="2019-03" db="EMBL/GenBank/DDBJ databases">
        <title>Genomic Encyclopedia of Type Strains, Phase IV (KMG-IV): sequencing the most valuable type-strain genomes for metagenomic binning, comparative biology and taxonomic classification.</title>
        <authorList>
            <person name="Goeker M."/>
        </authorList>
    </citation>
    <scope>NUCLEOTIDE SEQUENCE [LARGE SCALE GENOMIC DNA]</scope>
    <source>
        <strain evidence="2 3">DSM 45707</strain>
    </source>
</reference>
<dbReference type="EMBL" id="SMAG01000014">
    <property type="protein sequence ID" value="TCS92215.1"/>
    <property type="molecule type" value="Genomic_DNA"/>
</dbReference>
<gene>
    <name evidence="2" type="ORF">EDD58_1146</name>
</gene>
<dbReference type="AlphaFoldDB" id="A0A4R3L5A0"/>
<comment type="caution">
    <text evidence="2">The sequence shown here is derived from an EMBL/GenBank/DDBJ whole genome shotgun (WGS) entry which is preliminary data.</text>
</comment>
<protein>
    <recommendedName>
        <fullName evidence="4">Helix-turn-helix protein</fullName>
    </recommendedName>
</protein>
<dbReference type="RefSeq" id="WP_131926819.1">
    <property type="nucleotide sequence ID" value="NZ_SMAG01000014.1"/>
</dbReference>
<proteinExistence type="predicted"/>
<evidence type="ECO:0000313" key="2">
    <source>
        <dbReference type="EMBL" id="TCS92215.1"/>
    </source>
</evidence>
<feature type="region of interest" description="Disordered" evidence="1">
    <location>
        <begin position="141"/>
        <end position="177"/>
    </location>
</feature>
<dbReference type="OrthoDB" id="9799748at2"/>
<keyword evidence="3" id="KW-1185">Reference proteome</keyword>
<name>A0A4R3L5A0_9BACL</name>
<dbReference type="InterPro" id="IPR036388">
    <property type="entry name" value="WH-like_DNA-bd_sf"/>
</dbReference>
<organism evidence="2 3">
    <name type="scientific">Hazenella coriacea</name>
    <dbReference type="NCBI Taxonomy" id="1179467"/>
    <lineage>
        <taxon>Bacteria</taxon>
        <taxon>Bacillati</taxon>
        <taxon>Bacillota</taxon>
        <taxon>Bacilli</taxon>
        <taxon>Bacillales</taxon>
        <taxon>Thermoactinomycetaceae</taxon>
        <taxon>Hazenella</taxon>
    </lineage>
</organism>